<keyword evidence="2" id="KW-0472">Membrane</keyword>
<dbReference type="Proteomes" id="UP000315995">
    <property type="component" value="Chromosome"/>
</dbReference>
<gene>
    <name evidence="3" type="ORF">FIV42_08035</name>
</gene>
<feature type="compositionally biased region" description="Basic and acidic residues" evidence="1">
    <location>
        <begin position="258"/>
        <end position="286"/>
    </location>
</feature>
<name>A0A4Y6PRE0_PERCE</name>
<dbReference type="AlphaFoldDB" id="A0A4Y6PRE0"/>
<accession>A0A5B8Y1X5</accession>
<dbReference type="EMBL" id="CP041186">
    <property type="protein sequence ID" value="QDG50679.1"/>
    <property type="molecule type" value="Genomic_DNA"/>
</dbReference>
<sequence>MSAPESQEQPSQPSALIISRVIPVVIVVAATVFAGVWRMPQTRLWVIDKVGPHQILNLNAALEDPDEAVAARACEITLTSQWSWKQVEAYRTLYKRPPVALACLEGVRSKMTSGKDEDKEEEASGSSRAEFSPVSRAQLAALRLGRQWMVDLHEGRANSCETASAARKALEFAEAEPAYPLLRCAVSASTPEARQCCIDEMGGEDAFTKLLEQPDRVSLMRIDEHYDELVRAAFPSEPVAAKEEGEAQAQAEDEEETDAKQKADDQKADKQQADKQTKDAEKSDEALAAKKQDWVFNLGCRFHFEEPARMQVVSAFLPIIESPGCSPDTPPWQGYYNAQNWSMVCSGMYTQRRTEQNMKPREALCDSLKYASIDEAIGVSMVGTDTALSRAEQEASAYEDQGLFGGGYFFSDGPTAPYVTSRQRRSRNVSSRASTASRQILGSMARQLFRR</sequence>
<keyword evidence="4" id="KW-1185">Reference proteome</keyword>
<protein>
    <submittedName>
        <fullName evidence="3">Uncharacterized protein</fullName>
    </submittedName>
</protein>
<feature type="region of interest" description="Disordered" evidence="1">
    <location>
        <begin position="111"/>
        <end position="131"/>
    </location>
</feature>
<accession>A0A4Y6PRE0</accession>
<feature type="transmembrane region" description="Helical" evidence="2">
    <location>
        <begin position="15"/>
        <end position="37"/>
    </location>
</feature>
<reference evidence="3 4" key="1">
    <citation type="submission" date="2019-06" db="EMBL/GenBank/DDBJ databases">
        <title>Persicimonas caeni gen. nov., sp. nov., a predatory bacterium isolated from solar saltern.</title>
        <authorList>
            <person name="Wang S."/>
        </authorList>
    </citation>
    <scope>NUCLEOTIDE SEQUENCE [LARGE SCALE GENOMIC DNA]</scope>
    <source>
        <strain evidence="3 4">YN101</strain>
    </source>
</reference>
<evidence type="ECO:0000256" key="1">
    <source>
        <dbReference type="SAM" id="MobiDB-lite"/>
    </source>
</evidence>
<evidence type="ECO:0000313" key="4">
    <source>
        <dbReference type="Proteomes" id="UP000315995"/>
    </source>
</evidence>
<keyword evidence="2" id="KW-0812">Transmembrane</keyword>
<keyword evidence="2" id="KW-1133">Transmembrane helix</keyword>
<dbReference type="RefSeq" id="WP_141197171.1">
    <property type="nucleotide sequence ID" value="NZ_CP041186.1"/>
</dbReference>
<proteinExistence type="predicted"/>
<feature type="region of interest" description="Disordered" evidence="1">
    <location>
        <begin position="237"/>
        <end position="286"/>
    </location>
</feature>
<evidence type="ECO:0000256" key="2">
    <source>
        <dbReference type="SAM" id="Phobius"/>
    </source>
</evidence>
<organism evidence="3 4">
    <name type="scientific">Persicimonas caeni</name>
    <dbReference type="NCBI Taxonomy" id="2292766"/>
    <lineage>
        <taxon>Bacteria</taxon>
        <taxon>Deltaproteobacteria</taxon>
        <taxon>Bradymonadales</taxon>
        <taxon>Bradymonadaceae</taxon>
        <taxon>Persicimonas</taxon>
    </lineage>
</organism>
<evidence type="ECO:0000313" key="3">
    <source>
        <dbReference type="EMBL" id="QDG50679.1"/>
    </source>
</evidence>